<evidence type="ECO:0000256" key="1">
    <source>
        <dbReference type="ARBA" id="ARBA00022603"/>
    </source>
</evidence>
<keyword evidence="3" id="KW-0949">S-adenosyl-L-methionine</keyword>
<dbReference type="GO" id="GO:0008168">
    <property type="term" value="F:methyltransferase activity"/>
    <property type="evidence" value="ECO:0007669"/>
    <property type="project" value="UniProtKB-KW"/>
</dbReference>
<dbReference type="PANTHER" id="PTHR43167:SF1">
    <property type="entry name" value="PUTATIVE (AFU_ORTHOLOGUE AFUA_6G01830)-RELATED"/>
    <property type="match status" value="1"/>
</dbReference>
<dbReference type="CDD" id="cd02440">
    <property type="entry name" value="AdoMet_MTases"/>
    <property type="match status" value="1"/>
</dbReference>
<dbReference type="InterPro" id="IPR002935">
    <property type="entry name" value="SAM_O-MeTrfase"/>
</dbReference>
<sequence>MTSTPTHTLAAPQVGAAIDHLFEQAGRDDAVAARVSAELPGGFGHLSPQARADAAAEIYMPISAAGGELLYSLVRAVRPATVVEFGTSYGISTLYLAAAVRDNGSGRVVTTELSKEKIAAARRTFAEAGLDDLVTVLEGDARDTLGALDVPADFVLLDGWKDLCLPVLRLLEPRLRPGTLVVADDIDLSDLRPYLDYVRDPENGYRSVAFPVEDGMEISCRL</sequence>
<evidence type="ECO:0000313" key="4">
    <source>
        <dbReference type="EMBL" id="MFC4502709.1"/>
    </source>
</evidence>
<gene>
    <name evidence="4" type="ORF">ACFPIH_24880</name>
</gene>
<dbReference type="PROSITE" id="PS51682">
    <property type="entry name" value="SAM_OMT_I"/>
    <property type="match status" value="1"/>
</dbReference>
<keyword evidence="2 4" id="KW-0808">Transferase</keyword>
<dbReference type="Pfam" id="PF13578">
    <property type="entry name" value="Methyltransf_24"/>
    <property type="match status" value="1"/>
</dbReference>
<dbReference type="GO" id="GO:0032259">
    <property type="term" value="P:methylation"/>
    <property type="evidence" value="ECO:0007669"/>
    <property type="project" value="UniProtKB-KW"/>
</dbReference>
<dbReference type="InterPro" id="IPR029063">
    <property type="entry name" value="SAM-dependent_MTases_sf"/>
</dbReference>
<evidence type="ECO:0000256" key="3">
    <source>
        <dbReference type="ARBA" id="ARBA00022691"/>
    </source>
</evidence>
<dbReference type="SUPFAM" id="SSF53335">
    <property type="entry name" value="S-adenosyl-L-methionine-dependent methyltransferases"/>
    <property type="match status" value="1"/>
</dbReference>
<comment type="caution">
    <text evidence="4">The sequence shown here is derived from an EMBL/GenBank/DDBJ whole genome shotgun (WGS) entry which is preliminary data.</text>
</comment>
<keyword evidence="5" id="KW-1185">Reference proteome</keyword>
<dbReference type="Proteomes" id="UP001595839">
    <property type="component" value="Unassembled WGS sequence"/>
</dbReference>
<dbReference type="PANTHER" id="PTHR43167">
    <property type="entry name" value="PUTATIVE (AFU_ORTHOLOGUE AFUA_6G01830)-RELATED"/>
    <property type="match status" value="1"/>
</dbReference>
<keyword evidence="1 4" id="KW-0489">Methyltransferase</keyword>
<reference evidence="5" key="1">
    <citation type="journal article" date="2019" name="Int. J. Syst. Evol. Microbiol.">
        <title>The Global Catalogue of Microorganisms (GCM) 10K type strain sequencing project: providing services to taxonomists for standard genome sequencing and annotation.</title>
        <authorList>
            <consortium name="The Broad Institute Genomics Platform"/>
            <consortium name="The Broad Institute Genome Sequencing Center for Infectious Disease"/>
            <person name="Wu L."/>
            <person name="Ma J."/>
        </authorList>
    </citation>
    <scope>NUCLEOTIDE SEQUENCE [LARGE SCALE GENOMIC DNA]</scope>
    <source>
        <strain evidence="5">CGMCC 4.7177</strain>
    </source>
</reference>
<name>A0ABV9AS02_9ACTN</name>
<proteinExistence type="predicted"/>
<dbReference type="RefSeq" id="WP_381168674.1">
    <property type="nucleotide sequence ID" value="NZ_JBHSFK010000016.1"/>
</dbReference>
<evidence type="ECO:0000313" key="5">
    <source>
        <dbReference type="Proteomes" id="UP001595839"/>
    </source>
</evidence>
<evidence type="ECO:0000256" key="2">
    <source>
        <dbReference type="ARBA" id="ARBA00022679"/>
    </source>
</evidence>
<accession>A0ABV9AS02</accession>
<protein>
    <submittedName>
        <fullName evidence="4">O-methyltransferase</fullName>
        <ecNumber evidence="4">2.1.1.-</ecNumber>
    </submittedName>
</protein>
<dbReference type="Gene3D" id="3.40.50.150">
    <property type="entry name" value="Vaccinia Virus protein VP39"/>
    <property type="match status" value="1"/>
</dbReference>
<dbReference type="EC" id="2.1.1.-" evidence="4"/>
<dbReference type="EMBL" id="JBHSFK010000016">
    <property type="protein sequence ID" value="MFC4502709.1"/>
    <property type="molecule type" value="Genomic_DNA"/>
</dbReference>
<organism evidence="4 5">
    <name type="scientific">Streptomyces vulcanius</name>
    <dbReference type="NCBI Taxonomy" id="1441876"/>
    <lineage>
        <taxon>Bacteria</taxon>
        <taxon>Bacillati</taxon>
        <taxon>Actinomycetota</taxon>
        <taxon>Actinomycetes</taxon>
        <taxon>Kitasatosporales</taxon>
        <taxon>Streptomycetaceae</taxon>
        <taxon>Streptomyces</taxon>
    </lineage>
</organism>